<dbReference type="PANTHER" id="PTHR33990">
    <property type="entry name" value="PROTEIN YJDN-RELATED"/>
    <property type="match status" value="1"/>
</dbReference>
<dbReference type="Proteomes" id="UP000240653">
    <property type="component" value="Unassembled WGS sequence"/>
</dbReference>
<keyword evidence="3" id="KW-1185">Reference proteome</keyword>
<name>A0A2P7SCI6_9HYPH</name>
<dbReference type="EMBL" id="PXYL01000006">
    <property type="protein sequence ID" value="PSJ60227.1"/>
    <property type="molecule type" value="Genomic_DNA"/>
</dbReference>
<dbReference type="CDD" id="cd06588">
    <property type="entry name" value="PhnB_like"/>
    <property type="match status" value="1"/>
</dbReference>
<accession>A0A2P7SCI6</accession>
<sequence>MQKITPFLWFDNQAEEAAKFYTSIFKNSKIGTVARMTEGGPAPAGSVLTVEFELDGLSFVALNGGPMFKFTEAISMQIACETQEEVDSLWDKLTADGGQPGQCGWLKDKFGLSWQVTPTALPRLLKQPDAQKAGRVMQAMMQMGKIDIAELERAAA</sequence>
<protein>
    <recommendedName>
        <fullName evidence="1">PhnB-like domain-containing protein</fullName>
    </recommendedName>
</protein>
<dbReference type="Pfam" id="PF06983">
    <property type="entry name" value="3-dmu-9_3-mt"/>
    <property type="match status" value="1"/>
</dbReference>
<comment type="caution">
    <text evidence="2">The sequence shown here is derived from an EMBL/GenBank/DDBJ whole genome shotgun (WGS) entry which is preliminary data.</text>
</comment>
<dbReference type="SUPFAM" id="SSF54593">
    <property type="entry name" value="Glyoxalase/Bleomycin resistance protein/Dihydroxybiphenyl dioxygenase"/>
    <property type="match status" value="1"/>
</dbReference>
<dbReference type="InterPro" id="IPR009725">
    <property type="entry name" value="3_dmu_93_MTrfase"/>
</dbReference>
<dbReference type="AlphaFoldDB" id="A0A2P7SCI6"/>
<dbReference type="InterPro" id="IPR029068">
    <property type="entry name" value="Glyas_Bleomycin-R_OHBP_Dase"/>
</dbReference>
<evidence type="ECO:0000259" key="1">
    <source>
        <dbReference type="Pfam" id="PF06983"/>
    </source>
</evidence>
<dbReference type="InterPro" id="IPR028973">
    <property type="entry name" value="PhnB-like"/>
</dbReference>
<dbReference type="Gene3D" id="3.10.180.10">
    <property type="entry name" value="2,3-Dihydroxybiphenyl 1,2-Dioxygenase, domain 1"/>
    <property type="match status" value="1"/>
</dbReference>
<reference evidence="2 3" key="1">
    <citation type="submission" date="2018-03" db="EMBL/GenBank/DDBJ databases">
        <title>The draft genome of Mesorhizobium soli JCM 19897.</title>
        <authorList>
            <person name="Li L."/>
            <person name="Liu L."/>
            <person name="Liang L."/>
            <person name="Wang T."/>
            <person name="Zhang X."/>
        </authorList>
    </citation>
    <scope>NUCLEOTIDE SEQUENCE [LARGE SCALE GENOMIC DNA]</scope>
    <source>
        <strain evidence="2 3">JCM 19897</strain>
    </source>
</reference>
<dbReference type="PANTHER" id="PTHR33990:SF2">
    <property type="entry name" value="PHNB-LIKE DOMAIN-CONTAINING PROTEIN"/>
    <property type="match status" value="1"/>
</dbReference>
<feature type="domain" description="PhnB-like" evidence="1">
    <location>
        <begin position="2"/>
        <end position="117"/>
    </location>
</feature>
<evidence type="ECO:0000313" key="3">
    <source>
        <dbReference type="Proteomes" id="UP000240653"/>
    </source>
</evidence>
<dbReference type="OrthoDB" id="9806473at2"/>
<dbReference type="PIRSF" id="PIRSF021700">
    <property type="entry name" value="3_dmu_93_MTrfase"/>
    <property type="match status" value="1"/>
</dbReference>
<dbReference type="RefSeq" id="WP_106724559.1">
    <property type="nucleotide sequence ID" value="NZ_PXYL01000006.1"/>
</dbReference>
<gene>
    <name evidence="2" type="ORF">C7I85_13720</name>
</gene>
<proteinExistence type="predicted"/>
<evidence type="ECO:0000313" key="2">
    <source>
        <dbReference type="EMBL" id="PSJ60227.1"/>
    </source>
</evidence>
<organism evidence="2 3">
    <name type="scientific">Pseudaminobacter soli</name>
    <name type="common">ex Li et al. 2025</name>
    <dbReference type="NCBI Taxonomy" id="1295366"/>
    <lineage>
        <taxon>Bacteria</taxon>
        <taxon>Pseudomonadati</taxon>
        <taxon>Pseudomonadota</taxon>
        <taxon>Alphaproteobacteria</taxon>
        <taxon>Hyphomicrobiales</taxon>
        <taxon>Phyllobacteriaceae</taxon>
        <taxon>Pseudaminobacter</taxon>
    </lineage>
</organism>